<dbReference type="InterPro" id="IPR014721">
    <property type="entry name" value="Ribsml_uS5_D2-typ_fold_subgr"/>
</dbReference>
<dbReference type="AlphaFoldDB" id="A0MNQ4"/>
<gene>
    <name evidence="7" type="primary">TML1</name>
</gene>
<dbReference type="InterPro" id="IPR013507">
    <property type="entry name" value="DNA_mismatch_S5_2-like"/>
</dbReference>
<dbReference type="GO" id="GO:0005524">
    <property type="term" value="F:ATP binding"/>
    <property type="evidence" value="ECO:0007669"/>
    <property type="project" value="InterPro"/>
</dbReference>
<dbReference type="Pfam" id="PF01119">
    <property type="entry name" value="DNA_mis_repair"/>
    <property type="match status" value="1"/>
</dbReference>
<dbReference type="SUPFAM" id="SSF55874">
    <property type="entry name" value="ATPase domain of HSP90 chaperone/DNA topoisomerase II/histidine kinase"/>
    <property type="match status" value="1"/>
</dbReference>
<dbReference type="EMBL" id="EF015606">
    <property type="protein sequence ID" value="ABK35675.1"/>
    <property type="molecule type" value="mRNA"/>
</dbReference>
<dbReference type="InterPro" id="IPR014762">
    <property type="entry name" value="DNA_mismatch_repair_CS"/>
</dbReference>
<dbReference type="GO" id="GO:0032389">
    <property type="term" value="C:MutLalpha complex"/>
    <property type="evidence" value="ECO:0007669"/>
    <property type="project" value="TreeGrafter"/>
</dbReference>
<dbReference type="PANTHER" id="PTHR10073:SF52">
    <property type="entry name" value="MISMATCH REPAIR ENDONUCLEASE PMS2"/>
    <property type="match status" value="1"/>
</dbReference>
<dbReference type="Gene3D" id="3.30.230.10">
    <property type="match status" value="1"/>
</dbReference>
<keyword evidence="4" id="KW-0234">DNA repair</keyword>
<comment type="subcellular location">
    <subcellularLocation>
        <location evidence="1">Nucleus</location>
    </subcellularLocation>
</comment>
<dbReference type="InterPro" id="IPR038973">
    <property type="entry name" value="MutL/Mlh/Pms-like"/>
</dbReference>
<dbReference type="SMR" id="A0MNQ4"/>
<organism evidence="7">
    <name type="scientific">Tetrahymena thermophila</name>
    <dbReference type="NCBI Taxonomy" id="5911"/>
    <lineage>
        <taxon>Eukaryota</taxon>
        <taxon>Sar</taxon>
        <taxon>Alveolata</taxon>
        <taxon>Ciliophora</taxon>
        <taxon>Intramacronucleata</taxon>
        <taxon>Oligohymenophorea</taxon>
        <taxon>Hymenostomatida</taxon>
        <taxon>Tetrahymenina</taxon>
        <taxon>Tetrahymenidae</taxon>
        <taxon>Tetrahymena</taxon>
    </lineage>
</organism>
<dbReference type="SMART" id="SM01340">
    <property type="entry name" value="DNA_mis_repair"/>
    <property type="match status" value="1"/>
</dbReference>
<dbReference type="SUPFAM" id="SSF54211">
    <property type="entry name" value="Ribosomal protein S5 domain 2-like"/>
    <property type="match status" value="1"/>
</dbReference>
<dbReference type="PANTHER" id="PTHR10073">
    <property type="entry name" value="DNA MISMATCH REPAIR PROTEIN MLH, PMS, MUTL"/>
    <property type="match status" value="1"/>
</dbReference>
<reference evidence="7" key="1">
    <citation type="submission" date="2006-09" db="EMBL/GenBank/DDBJ databases">
        <title>Localization of the PMS2 mismatch repair protein of Tetrahymena thermophila to the germline micronucleus.</title>
        <authorList>
            <person name="Cupples C.G."/>
            <person name="Bell D.C."/>
        </authorList>
    </citation>
    <scope>NUCLEOTIDE SEQUENCE</scope>
</reference>
<comment type="similarity">
    <text evidence="2">Belongs to the DNA mismatch repair MutL/HexB family.</text>
</comment>
<dbReference type="InterPro" id="IPR020568">
    <property type="entry name" value="Ribosomal_Su5_D2-typ_SF"/>
</dbReference>
<feature type="domain" description="DNA mismatch repair protein S5" evidence="6">
    <location>
        <begin position="225"/>
        <end position="348"/>
    </location>
</feature>
<dbReference type="GO" id="GO:0140664">
    <property type="term" value="F:ATP-dependent DNA damage sensor activity"/>
    <property type="evidence" value="ECO:0007669"/>
    <property type="project" value="InterPro"/>
</dbReference>
<keyword evidence="3" id="KW-0227">DNA damage</keyword>
<dbReference type="GO" id="GO:0030983">
    <property type="term" value="F:mismatched DNA binding"/>
    <property type="evidence" value="ECO:0007669"/>
    <property type="project" value="InterPro"/>
</dbReference>
<dbReference type="GO" id="GO:0016887">
    <property type="term" value="F:ATP hydrolysis activity"/>
    <property type="evidence" value="ECO:0007669"/>
    <property type="project" value="InterPro"/>
</dbReference>
<dbReference type="PROSITE" id="PS00058">
    <property type="entry name" value="DNA_MISMATCH_REPAIR_1"/>
    <property type="match status" value="1"/>
</dbReference>
<dbReference type="InterPro" id="IPR036890">
    <property type="entry name" value="HATPase_C_sf"/>
</dbReference>
<name>A0MNQ4_TETTH</name>
<evidence type="ECO:0000313" key="7">
    <source>
        <dbReference type="EMBL" id="ABK35675.1"/>
    </source>
</evidence>
<dbReference type="GO" id="GO:0006298">
    <property type="term" value="P:mismatch repair"/>
    <property type="evidence" value="ECO:0007669"/>
    <property type="project" value="InterPro"/>
</dbReference>
<dbReference type="NCBIfam" id="TIGR00585">
    <property type="entry name" value="mutl"/>
    <property type="match status" value="1"/>
</dbReference>
<dbReference type="Pfam" id="PF16413">
    <property type="entry name" value="Mlh1_C"/>
    <property type="match status" value="1"/>
</dbReference>
<sequence>MNHSQPLENTGPQIKKLPQELIDKIAAGEVVQRPSAAVKELIENCLDAGSSEISVGLVQGGLKQLIVEDNGSGIHKDDFPLLCERFATSKINEFNDLQSLVSFGFRGEALASISFVSNLKITSRKPNSDLGYKASFKNGVMLGEEPEAVNCTEGTTVDVQDLFFNYDARRKSLNVNEEKKRVLKLIGQFAMHHAKLRFKFKSDNQIQFSSHSVLGSTELQRREQIMQQITKIADKSFTSCESESTEYQVKFKGTFSNIGATKKYKEITLFINNRLVECESIKKAVERSYQSCYQSIHEEEGGYFCYLSLEMNPKNLDPNVHPTKKEVKFLFEYEIAKEIESWIFENLKNCGVIKQLSANISQRTSSFETSNVKRSSSSQLYFGSQSNLSKQNSDYYQPTKQIRVDPRDQKITRFFSVESSEDGNNNSNQKNYQSINYIEEQKEEHLNSQDDIAEEPVDMIKKKKMLNEERNQTSISNIGSSDQLDANNARSSVIDRANSQVNDPRIQVQQQLLSLRNQDIHDTTSSFFKNLTYVGCISSNHFLAQFRDDLYLINSIPLCQEIFKFEILRNFGQIKPVELNQAIGLKDILEYFLLNFDEIPNEKKEFHLSNMDTYIEQFGLLSDFLRDSVGIVIKDQKLLAFPNLFNLFENDNNFKDISYILLRIITKVNFSEILQSGMGLANELSFYFAWQLEKSFKNQLQRQHFQETQKQKWDDFFEQKMLPMIKKKLSLPKLDISEFTVKLFKQEDAYKIFERC</sequence>
<dbReference type="InterPro" id="IPR032189">
    <property type="entry name" value="Mlh1_C"/>
</dbReference>
<dbReference type="CDD" id="cd16926">
    <property type="entry name" value="HATPase_MutL-MLH-PMS-like"/>
    <property type="match status" value="1"/>
</dbReference>
<evidence type="ECO:0000259" key="6">
    <source>
        <dbReference type="SMART" id="SM01340"/>
    </source>
</evidence>
<evidence type="ECO:0000256" key="5">
    <source>
        <dbReference type="ARBA" id="ARBA00023242"/>
    </source>
</evidence>
<evidence type="ECO:0000256" key="2">
    <source>
        <dbReference type="ARBA" id="ARBA00006082"/>
    </source>
</evidence>
<evidence type="ECO:0000256" key="1">
    <source>
        <dbReference type="ARBA" id="ARBA00004123"/>
    </source>
</evidence>
<evidence type="ECO:0000256" key="4">
    <source>
        <dbReference type="ARBA" id="ARBA00023204"/>
    </source>
</evidence>
<evidence type="ECO:0000256" key="3">
    <source>
        <dbReference type="ARBA" id="ARBA00022763"/>
    </source>
</evidence>
<dbReference type="Pfam" id="PF13589">
    <property type="entry name" value="HATPase_c_3"/>
    <property type="match status" value="1"/>
</dbReference>
<dbReference type="InterPro" id="IPR002099">
    <property type="entry name" value="MutL/Mlh/PMS"/>
</dbReference>
<protein>
    <submittedName>
        <fullName evidence="7">Putative mismatch repair protein</fullName>
    </submittedName>
</protein>
<dbReference type="Gene3D" id="3.30.565.10">
    <property type="entry name" value="Histidine kinase-like ATPase, C-terminal domain"/>
    <property type="match status" value="1"/>
</dbReference>
<keyword evidence="5" id="KW-0539">Nucleus</keyword>
<proteinExistence type="evidence at transcript level"/>
<accession>A0MNQ4</accession>
<dbReference type="FunFam" id="3.30.565.10:FF:000003">
    <property type="entry name" value="DNA mismatch repair endonuclease MutL"/>
    <property type="match status" value="1"/>
</dbReference>